<keyword evidence="1" id="KW-0472">Membrane</keyword>
<keyword evidence="1" id="KW-1133">Transmembrane helix</keyword>
<reference evidence="2" key="1">
    <citation type="submission" date="2024-05" db="EMBL/GenBank/DDBJ databases">
        <title>Whole genome shotgun sequence of Streptomyces violascens NBRC 12920.</title>
        <authorList>
            <person name="Komaki H."/>
            <person name="Tamura T."/>
        </authorList>
    </citation>
    <scope>NUCLEOTIDE SEQUENCE</scope>
    <source>
        <strain evidence="2">NBRC 12920</strain>
    </source>
</reference>
<sequence>MNERRAEAAPAAPSLPKRRALVISTTAIGTALLLVMVWLLLVPMPERLDTERAFRAARDCAPGTTATDCLHSVPAVIERTREKGGKTPSHWMYVKTAEGDRPALYFKGDQRSTFEGLAGKRIHVTYWEGSVRYIDWADARWYTAADPRGAYRPFLAWGLALGSAGLGLILIGLWWARGYATTRLRYPWQQGIAVVGTGILGLAGGLLPWLVHGWRAALLAYGVAGAVVAAGCAFAAAVLHRVNARKTTDTVDIEPVIPADETILAGIVRGDVPYGGVLGGGYLMADAEGLSIIPDPNYRNHPKLIPATLEPLRVRPPYRTDPEGLDLGDVCLVLECRDGDTPVYVAATRESMPLVLGALTAARQLAQK</sequence>
<dbReference type="Proteomes" id="UP001050808">
    <property type="component" value="Unassembled WGS sequence"/>
</dbReference>
<evidence type="ECO:0000313" key="3">
    <source>
        <dbReference type="Proteomes" id="UP001050808"/>
    </source>
</evidence>
<name>A0ABQ3R137_9ACTN</name>
<protein>
    <recommendedName>
        <fullName evidence="4">Integral membrane protein</fullName>
    </recommendedName>
</protein>
<feature type="transmembrane region" description="Helical" evidence="1">
    <location>
        <begin position="154"/>
        <end position="176"/>
    </location>
</feature>
<feature type="transmembrane region" description="Helical" evidence="1">
    <location>
        <begin position="20"/>
        <end position="41"/>
    </location>
</feature>
<comment type="caution">
    <text evidence="2">The sequence shown here is derived from an EMBL/GenBank/DDBJ whole genome shotgun (WGS) entry which is preliminary data.</text>
</comment>
<dbReference type="EMBL" id="BNDY01000019">
    <property type="protein sequence ID" value="GHI43225.1"/>
    <property type="molecule type" value="Genomic_DNA"/>
</dbReference>
<keyword evidence="1" id="KW-0812">Transmembrane</keyword>
<dbReference type="RefSeq" id="WP_226600085.1">
    <property type="nucleotide sequence ID" value="NZ_BNDY01000019.1"/>
</dbReference>
<evidence type="ECO:0000256" key="1">
    <source>
        <dbReference type="SAM" id="Phobius"/>
    </source>
</evidence>
<keyword evidence="3" id="KW-1185">Reference proteome</keyword>
<feature type="transmembrane region" description="Helical" evidence="1">
    <location>
        <begin position="217"/>
        <end position="239"/>
    </location>
</feature>
<evidence type="ECO:0008006" key="4">
    <source>
        <dbReference type="Google" id="ProtNLM"/>
    </source>
</evidence>
<evidence type="ECO:0000313" key="2">
    <source>
        <dbReference type="EMBL" id="GHI43225.1"/>
    </source>
</evidence>
<accession>A0ABQ3R137</accession>
<gene>
    <name evidence="2" type="ORF">Sviol_76330</name>
</gene>
<organism evidence="2 3">
    <name type="scientific">Streptomyces violascens</name>
    <dbReference type="NCBI Taxonomy" id="67381"/>
    <lineage>
        <taxon>Bacteria</taxon>
        <taxon>Bacillati</taxon>
        <taxon>Actinomycetota</taxon>
        <taxon>Actinomycetes</taxon>
        <taxon>Kitasatosporales</taxon>
        <taxon>Streptomycetaceae</taxon>
        <taxon>Streptomyces</taxon>
    </lineage>
</organism>
<feature type="transmembrane region" description="Helical" evidence="1">
    <location>
        <begin position="188"/>
        <end position="211"/>
    </location>
</feature>
<proteinExistence type="predicted"/>